<comment type="caution">
    <text evidence="9">The sequence shown here is derived from an EMBL/GenBank/DDBJ whole genome shotgun (WGS) entry which is preliminary data.</text>
</comment>
<comment type="subcellular location">
    <subcellularLocation>
        <location evidence="1 6">Nucleus</location>
    </subcellularLocation>
</comment>
<dbReference type="GO" id="GO:0005634">
    <property type="term" value="C:nucleus"/>
    <property type="evidence" value="ECO:0007669"/>
    <property type="project" value="UniProtKB-SubCell"/>
</dbReference>
<proteinExistence type="predicted"/>
<feature type="region of interest" description="Disordered" evidence="7">
    <location>
        <begin position="83"/>
        <end position="125"/>
    </location>
</feature>
<comment type="function">
    <text evidence="6">Transcriptional repressor that regulates multiple aspects of plant growth and development.</text>
</comment>
<evidence type="ECO:0000256" key="6">
    <source>
        <dbReference type="RuleBase" id="RU367028"/>
    </source>
</evidence>
<evidence type="ECO:0000313" key="10">
    <source>
        <dbReference type="Proteomes" id="UP001443914"/>
    </source>
</evidence>
<dbReference type="PANTHER" id="PTHR33057">
    <property type="entry name" value="TRANSCRIPTION REPRESSOR OFP7-RELATED"/>
    <property type="match status" value="1"/>
</dbReference>
<dbReference type="AlphaFoldDB" id="A0AAW1GMZ0"/>
<dbReference type="NCBIfam" id="TIGR01568">
    <property type="entry name" value="A_thal_3678"/>
    <property type="match status" value="1"/>
</dbReference>
<keyword evidence="2 6" id="KW-0678">Repressor</keyword>
<keyword evidence="10" id="KW-1185">Reference proteome</keyword>
<evidence type="ECO:0000256" key="4">
    <source>
        <dbReference type="ARBA" id="ARBA00023163"/>
    </source>
</evidence>
<evidence type="ECO:0000256" key="2">
    <source>
        <dbReference type="ARBA" id="ARBA00022491"/>
    </source>
</evidence>
<protein>
    <recommendedName>
        <fullName evidence="6">Transcription repressor</fullName>
    </recommendedName>
    <alternativeName>
        <fullName evidence="6">Ovate family protein</fullName>
    </alternativeName>
</protein>
<accession>A0AAW1GMZ0</accession>
<keyword evidence="4 6" id="KW-0804">Transcription</keyword>
<dbReference type="EMBL" id="JBDFQZ010000014">
    <property type="protein sequence ID" value="KAK9666180.1"/>
    <property type="molecule type" value="Genomic_DNA"/>
</dbReference>
<name>A0AAW1GMZ0_SAPOF</name>
<evidence type="ECO:0000256" key="5">
    <source>
        <dbReference type="ARBA" id="ARBA00023242"/>
    </source>
</evidence>
<dbReference type="PROSITE" id="PS51754">
    <property type="entry name" value="OVATE"/>
    <property type="match status" value="1"/>
</dbReference>
<dbReference type="GO" id="GO:0045892">
    <property type="term" value="P:negative regulation of DNA-templated transcription"/>
    <property type="evidence" value="ECO:0007669"/>
    <property type="project" value="UniProtKB-UniRule"/>
</dbReference>
<keyword evidence="3 6" id="KW-0805">Transcription regulation</keyword>
<reference evidence="9" key="1">
    <citation type="submission" date="2024-03" db="EMBL/GenBank/DDBJ databases">
        <title>WGS assembly of Saponaria officinalis var. Norfolk2.</title>
        <authorList>
            <person name="Jenkins J."/>
            <person name="Shu S."/>
            <person name="Grimwood J."/>
            <person name="Barry K."/>
            <person name="Goodstein D."/>
            <person name="Schmutz J."/>
            <person name="Leebens-Mack J."/>
            <person name="Osbourn A."/>
        </authorList>
    </citation>
    <scope>NUCLEOTIDE SEQUENCE [LARGE SCALE GENOMIC DNA]</scope>
    <source>
        <strain evidence="9">JIC</strain>
    </source>
</reference>
<organism evidence="9 10">
    <name type="scientific">Saponaria officinalis</name>
    <name type="common">Common soapwort</name>
    <name type="synonym">Lychnis saponaria</name>
    <dbReference type="NCBI Taxonomy" id="3572"/>
    <lineage>
        <taxon>Eukaryota</taxon>
        <taxon>Viridiplantae</taxon>
        <taxon>Streptophyta</taxon>
        <taxon>Embryophyta</taxon>
        <taxon>Tracheophyta</taxon>
        <taxon>Spermatophyta</taxon>
        <taxon>Magnoliopsida</taxon>
        <taxon>eudicotyledons</taxon>
        <taxon>Gunneridae</taxon>
        <taxon>Pentapetalae</taxon>
        <taxon>Caryophyllales</taxon>
        <taxon>Caryophyllaceae</taxon>
        <taxon>Caryophylleae</taxon>
        <taxon>Saponaria</taxon>
    </lineage>
</organism>
<evidence type="ECO:0000259" key="8">
    <source>
        <dbReference type="PROSITE" id="PS51754"/>
    </source>
</evidence>
<evidence type="ECO:0000256" key="3">
    <source>
        <dbReference type="ARBA" id="ARBA00023015"/>
    </source>
</evidence>
<keyword evidence="5 6" id="KW-0539">Nucleus</keyword>
<evidence type="ECO:0000256" key="7">
    <source>
        <dbReference type="SAM" id="MobiDB-lite"/>
    </source>
</evidence>
<evidence type="ECO:0000313" key="9">
    <source>
        <dbReference type="EMBL" id="KAK9666180.1"/>
    </source>
</evidence>
<dbReference type="InterPro" id="IPR038933">
    <property type="entry name" value="Ovate"/>
</dbReference>
<dbReference type="Proteomes" id="UP001443914">
    <property type="component" value="Unassembled WGS sequence"/>
</dbReference>
<feature type="region of interest" description="Disordered" evidence="7">
    <location>
        <begin position="277"/>
        <end position="303"/>
    </location>
</feature>
<feature type="compositionally biased region" description="Basic and acidic residues" evidence="7">
    <location>
        <begin position="94"/>
        <end position="118"/>
    </location>
</feature>
<sequence length="303" mass="34072">MPKNIQKTLQNYISKIKKQTSNLQISHSTLSSTTSKMFSGCKHPKSLSYDFESMNHSQQRDEAATLEDIDKFLIENFKSLYGKNDTDNDSDTDNDNKIECKRGKQKEKEKNRFTRNESELSGPLYDSPRFFTPPLDLCGSHRFFTSQTSSGSFLEETTLSGVGTTSSSTSSDVGSLLSASIVNAMAHGRDQEKDGKSGIPDGIEDCIAVLTVSPNPYEEFRRSMQGMLDARVRHNQRVDWDFMEELLFCYLRLNEKKQYKFILSAFVDLVVHLRQNSSNGGTEGSQSSDVESNDVKGKKRGDC</sequence>
<dbReference type="PANTHER" id="PTHR33057:SF117">
    <property type="entry name" value="TRANSCRIPTION REPRESSOR OFP14"/>
    <property type="match status" value="1"/>
</dbReference>
<dbReference type="InterPro" id="IPR006458">
    <property type="entry name" value="Ovate_C"/>
</dbReference>
<evidence type="ECO:0000256" key="1">
    <source>
        <dbReference type="ARBA" id="ARBA00004123"/>
    </source>
</evidence>
<gene>
    <name evidence="9" type="ORF">RND81_14G167100</name>
</gene>
<feature type="domain" description="OVATE" evidence="8">
    <location>
        <begin position="209"/>
        <end position="272"/>
    </location>
</feature>
<feature type="compositionally biased region" description="Basic and acidic residues" evidence="7">
    <location>
        <begin position="293"/>
        <end position="303"/>
    </location>
</feature>
<feature type="compositionally biased region" description="Polar residues" evidence="7">
    <location>
        <begin position="277"/>
        <end position="290"/>
    </location>
</feature>
<dbReference type="Pfam" id="PF04844">
    <property type="entry name" value="Ovate"/>
    <property type="match status" value="1"/>
</dbReference>